<keyword evidence="3 10" id="KW-0444">Lipid biosynthesis</keyword>
<dbReference type="PIRSF" id="PIRSF002465">
    <property type="entry name" value="Phsphlp_syn_PlsX"/>
    <property type="match status" value="1"/>
</dbReference>
<evidence type="ECO:0000256" key="6">
    <source>
        <dbReference type="ARBA" id="ARBA00023209"/>
    </source>
</evidence>
<keyword evidence="4 10" id="KW-0808">Transferase</keyword>
<dbReference type="SUPFAM" id="SSF53659">
    <property type="entry name" value="Isocitrate/Isopropylmalate dehydrogenase-like"/>
    <property type="match status" value="1"/>
</dbReference>
<dbReference type="Gene3D" id="3.40.718.10">
    <property type="entry name" value="Isopropylmalate Dehydrogenase"/>
    <property type="match status" value="1"/>
</dbReference>
<keyword evidence="2 10" id="KW-0963">Cytoplasm</keyword>
<name>A0ABY4CFB7_9BACL</name>
<comment type="catalytic activity">
    <reaction evidence="1 10">
        <text>a fatty acyl-[ACP] + phosphate = an acyl phosphate + holo-[ACP]</text>
        <dbReference type="Rhea" id="RHEA:42292"/>
        <dbReference type="Rhea" id="RHEA-COMP:9685"/>
        <dbReference type="Rhea" id="RHEA-COMP:14125"/>
        <dbReference type="ChEBI" id="CHEBI:43474"/>
        <dbReference type="ChEBI" id="CHEBI:59918"/>
        <dbReference type="ChEBI" id="CHEBI:64479"/>
        <dbReference type="ChEBI" id="CHEBI:138651"/>
        <dbReference type="EC" id="2.3.1.274"/>
    </reaction>
</comment>
<sequence>MKLAVDAMGGDRAPQVIVEGALSAVQTWKDLEIVLVGDEQRIQPFLKAGHSRIHIRHTKEWITAEDEPVKSIRRKKEASMVLCGEMVKNGEAEALISAGNTGALMATALLIVGRMAGIERPALASILPTLAGKSVMLLDSGANMDASPQHLLDYAEMGYLYMNRVQHIDKPRIGLLNVGTEAAKGNQLTKQAYPLLEASDRIRFVGNIEARDLVSGEVDVVVCDGFIGNVVLKFYEGIGSGLLRELKSTFLANWRTKLGALLVKQEFKRMQKKFDYAEYGGAPMLGIEGICIKAHGSSNARAIHNAIGQAYECVKGNVVETIRELKHMGDDEPK</sequence>
<evidence type="ECO:0000256" key="1">
    <source>
        <dbReference type="ARBA" id="ARBA00001232"/>
    </source>
</evidence>
<reference evidence="11" key="1">
    <citation type="submission" date="2021-12" db="EMBL/GenBank/DDBJ databases">
        <title>Alicyclobacillaceae gen. nov., sp. nov., isolated from chalcocite enrichment system.</title>
        <authorList>
            <person name="Jiang Z."/>
        </authorList>
    </citation>
    <scope>NUCLEOTIDE SEQUENCE</scope>
    <source>
        <strain evidence="11">MYW30-H2</strain>
    </source>
</reference>
<evidence type="ECO:0000256" key="4">
    <source>
        <dbReference type="ARBA" id="ARBA00022679"/>
    </source>
</evidence>
<protein>
    <recommendedName>
        <fullName evidence="8 10">Phosphate acyltransferase</fullName>
        <ecNumber evidence="8 10">2.3.1.274</ecNumber>
    </recommendedName>
    <alternativeName>
        <fullName evidence="10">Acyl-ACP phosphotransacylase</fullName>
    </alternativeName>
    <alternativeName>
        <fullName evidence="10">Acyl-[acyl-carrier-protein]--phosphate acyltransferase</fullName>
    </alternativeName>
    <alternativeName>
        <fullName evidence="10">Phosphate-acyl-ACP acyltransferase</fullName>
    </alternativeName>
</protein>
<dbReference type="PANTHER" id="PTHR30100">
    <property type="entry name" value="FATTY ACID/PHOSPHOLIPID SYNTHESIS PROTEIN PLSX"/>
    <property type="match status" value="1"/>
</dbReference>
<dbReference type="Pfam" id="PF02504">
    <property type="entry name" value="FA_synthesis"/>
    <property type="match status" value="1"/>
</dbReference>
<keyword evidence="7 10" id="KW-1208">Phospholipid metabolism</keyword>
<dbReference type="EC" id="2.3.1.274" evidence="8 10"/>
<gene>
    <name evidence="10 11" type="primary">plsX</name>
    <name evidence="11" type="ORF">LSG31_15040</name>
</gene>
<dbReference type="NCBIfam" id="TIGR00182">
    <property type="entry name" value="plsX"/>
    <property type="match status" value="1"/>
</dbReference>
<dbReference type="PANTHER" id="PTHR30100:SF1">
    <property type="entry name" value="PHOSPHATE ACYLTRANSFERASE"/>
    <property type="match status" value="1"/>
</dbReference>
<dbReference type="EMBL" id="CP089291">
    <property type="protein sequence ID" value="UOF89222.1"/>
    <property type="molecule type" value="Genomic_DNA"/>
</dbReference>
<accession>A0ABY4CFB7</accession>
<keyword evidence="12" id="KW-1185">Reference proteome</keyword>
<evidence type="ECO:0000313" key="12">
    <source>
        <dbReference type="Proteomes" id="UP000830167"/>
    </source>
</evidence>
<evidence type="ECO:0000256" key="10">
    <source>
        <dbReference type="HAMAP-Rule" id="MF_00019"/>
    </source>
</evidence>
<comment type="function">
    <text evidence="10">Catalyzes the reversible formation of acyl-phosphate (acyl-PO(4)) from acyl-[acyl-carrier-protein] (acyl-ACP). This enzyme utilizes acyl-ACP as fatty acyl donor, but not acyl-CoA.</text>
</comment>
<dbReference type="GO" id="GO:0043811">
    <property type="term" value="F:phosphate:acyl-[acyl carrier protein] acyltransferase activity"/>
    <property type="evidence" value="ECO:0007669"/>
    <property type="project" value="UniProtKB-EC"/>
</dbReference>
<dbReference type="RefSeq" id="WP_347435907.1">
    <property type="nucleotide sequence ID" value="NZ_CP089291.1"/>
</dbReference>
<comment type="similarity">
    <text evidence="10">Belongs to the PlsX family.</text>
</comment>
<comment type="subunit">
    <text evidence="9 10">Homodimer. Probably interacts with PlsY.</text>
</comment>
<comment type="subcellular location">
    <subcellularLocation>
        <location evidence="10">Cytoplasm</location>
    </subcellularLocation>
    <text evidence="10">Associated with the membrane possibly through PlsY.</text>
</comment>
<evidence type="ECO:0000256" key="9">
    <source>
        <dbReference type="ARBA" id="ARBA00046608"/>
    </source>
</evidence>
<dbReference type="InterPro" id="IPR012281">
    <property type="entry name" value="Phospholipid_synth_PlsX-like"/>
</dbReference>
<keyword evidence="6 10" id="KW-0594">Phospholipid biosynthesis</keyword>
<evidence type="ECO:0000256" key="2">
    <source>
        <dbReference type="ARBA" id="ARBA00022490"/>
    </source>
</evidence>
<keyword evidence="11" id="KW-0012">Acyltransferase</keyword>
<evidence type="ECO:0000256" key="3">
    <source>
        <dbReference type="ARBA" id="ARBA00022516"/>
    </source>
</evidence>
<dbReference type="Proteomes" id="UP000830167">
    <property type="component" value="Chromosome"/>
</dbReference>
<evidence type="ECO:0000256" key="7">
    <source>
        <dbReference type="ARBA" id="ARBA00023264"/>
    </source>
</evidence>
<evidence type="ECO:0000256" key="5">
    <source>
        <dbReference type="ARBA" id="ARBA00023098"/>
    </source>
</evidence>
<evidence type="ECO:0000256" key="8">
    <source>
        <dbReference type="ARBA" id="ARBA00024069"/>
    </source>
</evidence>
<keyword evidence="5 10" id="KW-0443">Lipid metabolism</keyword>
<comment type="pathway">
    <text evidence="10">Lipid metabolism; phospholipid metabolism.</text>
</comment>
<proteinExistence type="inferred from homology"/>
<dbReference type="HAMAP" id="MF_00019">
    <property type="entry name" value="PlsX"/>
    <property type="match status" value="1"/>
</dbReference>
<dbReference type="InterPro" id="IPR003664">
    <property type="entry name" value="FA_synthesis"/>
</dbReference>
<evidence type="ECO:0000313" key="11">
    <source>
        <dbReference type="EMBL" id="UOF89222.1"/>
    </source>
</evidence>
<organism evidence="11 12">
    <name type="scientific">Fodinisporobacter ferrooxydans</name>
    <dbReference type="NCBI Taxonomy" id="2901836"/>
    <lineage>
        <taxon>Bacteria</taxon>
        <taxon>Bacillati</taxon>
        <taxon>Bacillota</taxon>
        <taxon>Bacilli</taxon>
        <taxon>Bacillales</taxon>
        <taxon>Alicyclobacillaceae</taxon>
        <taxon>Fodinisporobacter</taxon>
    </lineage>
</organism>